<evidence type="ECO:0000256" key="4">
    <source>
        <dbReference type="SAM" id="MobiDB-lite"/>
    </source>
</evidence>
<evidence type="ECO:0000256" key="3">
    <source>
        <dbReference type="ARBA" id="ARBA00023242"/>
    </source>
</evidence>
<dbReference type="PANTHER" id="PTHR31499">
    <property type="entry name" value="MYB FAMILY TRANSCRIPTION FACTOR PHL11"/>
    <property type="match status" value="1"/>
</dbReference>
<keyword evidence="3" id="KW-0539">Nucleus</keyword>
<sequence length="552" mass="56951">MSGAADASEAAHAREGSGASHAGKRARSWDVDVSLEELVSWDVLEQFMQDIPSEPAGIEQSPLEAIDGRDLSPSADTALMLRGPAEASSCAASNLSSAAAFPGAWPPAQGCVGIGSVAPSAVASNLGSGASCGSTAASLQSICSCWQQHSSPSTPLHANALVPMWGAEFLPSVLGGPDEDRAADSAVPPDLDSPSSAHLADRQVHKQRFVWTADLHQRFEVAVNSLGIDHAKPQAISQLMNCEGEGAPTRQNIKSHLQKYRLLMQKRARQSSNPGDEAVPASEGASAGSTASAAASAATTTGSTSAAPATSTAIVISGGASGASWPASITPSDMLSGGSTPSKSATAASESEGAPLPAQHQTFMLPSEQNELELNLEQHLERQELNLKVQMELQTKLHRQLLVQRQLQHQLEHSFNSGETAEGLETQRRSAAAALKNSLRERLTKHVAMQQEMLQHLDALVSSEVSKPAAQISNADQSRAAAMIRAVTGVVRVGAANEAAAALPAGDGERLRADVAAAAESLQAADSADSGADSSEGSATAALFVKSEVSAL</sequence>
<keyword evidence="2" id="KW-0804">Transcription</keyword>
<dbReference type="NCBIfam" id="TIGR01557">
    <property type="entry name" value="myb_SHAQKYF"/>
    <property type="match status" value="1"/>
</dbReference>
<keyword evidence="1" id="KW-0805">Transcription regulation</keyword>
<dbReference type="FunFam" id="1.10.10.60:FF:000007">
    <property type="entry name" value="Two-component response regulator"/>
    <property type="match status" value="1"/>
</dbReference>
<feature type="region of interest" description="Disordered" evidence="4">
    <location>
        <begin position="266"/>
        <end position="286"/>
    </location>
</feature>
<dbReference type="GO" id="GO:0003700">
    <property type="term" value="F:DNA-binding transcription factor activity"/>
    <property type="evidence" value="ECO:0007669"/>
    <property type="project" value="InterPro"/>
</dbReference>
<dbReference type="InterPro" id="IPR006447">
    <property type="entry name" value="Myb_dom_plants"/>
</dbReference>
<feature type="region of interest" description="Disordered" evidence="4">
    <location>
        <begin position="1"/>
        <end position="26"/>
    </location>
</feature>
<feature type="region of interest" description="Disordered" evidence="4">
    <location>
        <begin position="327"/>
        <end position="355"/>
    </location>
</feature>
<proteinExistence type="predicted"/>
<dbReference type="Gene3D" id="1.10.10.60">
    <property type="entry name" value="Homeodomain-like"/>
    <property type="match status" value="1"/>
</dbReference>
<dbReference type="InterPro" id="IPR046955">
    <property type="entry name" value="PHR1-like"/>
</dbReference>
<dbReference type="InterPro" id="IPR009057">
    <property type="entry name" value="Homeodomain-like_sf"/>
</dbReference>
<evidence type="ECO:0000256" key="1">
    <source>
        <dbReference type="ARBA" id="ARBA00023015"/>
    </source>
</evidence>
<dbReference type="AlphaFoldDB" id="A0A7S0J772"/>
<evidence type="ECO:0008006" key="6">
    <source>
        <dbReference type="Google" id="ProtNLM"/>
    </source>
</evidence>
<dbReference type="EMBL" id="HBER01034756">
    <property type="protein sequence ID" value="CAD8542286.1"/>
    <property type="molecule type" value="Transcribed_RNA"/>
</dbReference>
<organism evidence="5">
    <name type="scientific">Calcidiscus leptoporus</name>
    <dbReference type="NCBI Taxonomy" id="127549"/>
    <lineage>
        <taxon>Eukaryota</taxon>
        <taxon>Haptista</taxon>
        <taxon>Haptophyta</taxon>
        <taxon>Prymnesiophyceae</taxon>
        <taxon>Coccolithales</taxon>
        <taxon>Calcidiscaceae</taxon>
        <taxon>Calcidiscus</taxon>
    </lineage>
</organism>
<evidence type="ECO:0000256" key="2">
    <source>
        <dbReference type="ARBA" id="ARBA00023163"/>
    </source>
</evidence>
<feature type="compositionally biased region" description="Polar residues" evidence="4">
    <location>
        <begin position="329"/>
        <end position="349"/>
    </location>
</feature>
<dbReference type="GO" id="GO:0003677">
    <property type="term" value="F:DNA binding"/>
    <property type="evidence" value="ECO:0007669"/>
    <property type="project" value="InterPro"/>
</dbReference>
<dbReference type="PANTHER" id="PTHR31499:SF79">
    <property type="entry name" value="HTH MYB-TYPE DOMAIN-CONTAINING PROTEIN"/>
    <property type="match status" value="1"/>
</dbReference>
<evidence type="ECO:0000313" key="5">
    <source>
        <dbReference type="EMBL" id="CAD8542286.1"/>
    </source>
</evidence>
<feature type="region of interest" description="Disordered" evidence="4">
    <location>
        <begin position="176"/>
        <end position="200"/>
    </location>
</feature>
<protein>
    <recommendedName>
        <fullName evidence="6">HTH myb-type domain-containing protein</fullName>
    </recommendedName>
</protein>
<reference evidence="5" key="1">
    <citation type="submission" date="2021-01" db="EMBL/GenBank/DDBJ databases">
        <authorList>
            <person name="Corre E."/>
            <person name="Pelletier E."/>
            <person name="Niang G."/>
            <person name="Scheremetjew M."/>
            <person name="Finn R."/>
            <person name="Kale V."/>
            <person name="Holt S."/>
            <person name="Cochrane G."/>
            <person name="Meng A."/>
            <person name="Brown T."/>
            <person name="Cohen L."/>
        </authorList>
    </citation>
    <scope>NUCLEOTIDE SEQUENCE</scope>
    <source>
        <strain evidence="5">RCC1130</strain>
    </source>
</reference>
<dbReference type="SUPFAM" id="SSF46689">
    <property type="entry name" value="Homeodomain-like"/>
    <property type="match status" value="1"/>
</dbReference>
<name>A0A7S0J772_9EUKA</name>
<gene>
    <name evidence="5" type="ORF">CLEP1334_LOCUS17572</name>
</gene>
<accession>A0A7S0J772</accession>